<evidence type="ECO:0000313" key="2">
    <source>
        <dbReference type="Proteomes" id="UP000324222"/>
    </source>
</evidence>
<keyword evidence="2" id="KW-1185">Reference proteome</keyword>
<protein>
    <submittedName>
        <fullName evidence="1">Uncharacterized protein</fullName>
    </submittedName>
</protein>
<dbReference type="EMBL" id="VSRR010003229">
    <property type="protein sequence ID" value="MPC35240.1"/>
    <property type="molecule type" value="Genomic_DNA"/>
</dbReference>
<proteinExistence type="predicted"/>
<name>A0A5B7EL14_PORTR</name>
<organism evidence="1 2">
    <name type="scientific">Portunus trituberculatus</name>
    <name type="common">Swimming crab</name>
    <name type="synonym">Neptunus trituberculatus</name>
    <dbReference type="NCBI Taxonomy" id="210409"/>
    <lineage>
        <taxon>Eukaryota</taxon>
        <taxon>Metazoa</taxon>
        <taxon>Ecdysozoa</taxon>
        <taxon>Arthropoda</taxon>
        <taxon>Crustacea</taxon>
        <taxon>Multicrustacea</taxon>
        <taxon>Malacostraca</taxon>
        <taxon>Eumalacostraca</taxon>
        <taxon>Eucarida</taxon>
        <taxon>Decapoda</taxon>
        <taxon>Pleocyemata</taxon>
        <taxon>Brachyura</taxon>
        <taxon>Eubrachyura</taxon>
        <taxon>Portunoidea</taxon>
        <taxon>Portunidae</taxon>
        <taxon>Portuninae</taxon>
        <taxon>Portunus</taxon>
    </lineage>
</organism>
<comment type="caution">
    <text evidence="1">The sequence shown here is derived from an EMBL/GenBank/DDBJ whole genome shotgun (WGS) entry which is preliminary data.</text>
</comment>
<gene>
    <name evidence="1" type="ORF">E2C01_028657</name>
</gene>
<dbReference type="Proteomes" id="UP000324222">
    <property type="component" value="Unassembled WGS sequence"/>
</dbReference>
<evidence type="ECO:0000313" key="1">
    <source>
        <dbReference type="EMBL" id="MPC35240.1"/>
    </source>
</evidence>
<dbReference type="AlphaFoldDB" id="A0A5B7EL14"/>
<sequence>MGGASGHQKAFLTSRIPLIIRASLRHSHATPARIPAGGVCTLPYTCRGIAGLDSCLSSAPVPRSVYVVGVPPRSGNALGQPSAVSDGTVNIPRWARRARLAVRAAQCEDGGQIRVVEDPPSVRQEHVEVVGYLSDLIFALLACEGASSRRYRRLYWCWGEDVGGDAAGVGVS</sequence>
<reference evidence="1 2" key="1">
    <citation type="submission" date="2019-05" db="EMBL/GenBank/DDBJ databases">
        <title>Another draft genome of Portunus trituberculatus and its Hox gene families provides insights of decapod evolution.</title>
        <authorList>
            <person name="Jeong J.-H."/>
            <person name="Song I."/>
            <person name="Kim S."/>
            <person name="Choi T."/>
            <person name="Kim D."/>
            <person name="Ryu S."/>
            <person name="Kim W."/>
        </authorList>
    </citation>
    <scope>NUCLEOTIDE SEQUENCE [LARGE SCALE GENOMIC DNA]</scope>
    <source>
        <tissue evidence="1">Muscle</tissue>
    </source>
</reference>
<accession>A0A5B7EL14</accession>